<evidence type="ECO:0000313" key="1">
    <source>
        <dbReference type="EMBL" id="KAJ3494197.1"/>
    </source>
</evidence>
<organism evidence="1 2">
    <name type="scientific">Lecanicillium saksenae</name>
    <dbReference type="NCBI Taxonomy" id="468837"/>
    <lineage>
        <taxon>Eukaryota</taxon>
        <taxon>Fungi</taxon>
        <taxon>Dikarya</taxon>
        <taxon>Ascomycota</taxon>
        <taxon>Pezizomycotina</taxon>
        <taxon>Sordariomycetes</taxon>
        <taxon>Hypocreomycetidae</taxon>
        <taxon>Hypocreales</taxon>
        <taxon>Cordycipitaceae</taxon>
        <taxon>Lecanicillium</taxon>
    </lineage>
</organism>
<comment type="caution">
    <text evidence="1">The sequence shown here is derived from an EMBL/GenBank/DDBJ whole genome shotgun (WGS) entry which is preliminary data.</text>
</comment>
<proteinExistence type="predicted"/>
<accession>A0ACC1QW18</accession>
<dbReference type="EMBL" id="JANAKD010000403">
    <property type="protein sequence ID" value="KAJ3494197.1"/>
    <property type="molecule type" value="Genomic_DNA"/>
</dbReference>
<sequence>MSNLGIVTQSRSFLVRRRKTHSLPTARRSRYQFFLPLGAYHRRLRSKRSTQTQRALAHVVLVLIMLFPEEDAAQLKTWIVKRIENTSDADSDVLADYVIALLKHDGDQAAVRKLCEEEIPDFLTEDPKAFLDDVFQAITYKSYMPGAPPAPKVTSAGAPIDPARLPPKPSNSKKRGFDEDGDGQDYNGYEQQDERAYKQPRRGGRRNEGFNGYAPPMMGNMPPFDPNNPMEAWARMQAMGMAIPGMLGARGQGPGNRQRKRKRCRDFDNKGFCARGSTCQYDHSQEPDVPLVDYDAGDRYMDMAQMMSRGPQFMVDGQRGGRGARGGRKSRGGKAGRSSKASFSADGPVNDRSKSTIVVENIPEDSFSEAYVREFFAQFGTIQEVSMQPYKHLAVVKYDNWDQANAAYKSPKVIFDNRFVKVFWYKEETDRGSQRGPRPGHGSREGFNGGDDESQAPEIDPEEFQRKQEEAQKLHQERESKRSELEVKRQELEKQQQELLAKHRAETEKLQAKLLAKTMSSTGDGATDENGTPSGSTDMLRAKLALLEQEAKILGIDPENPNGEDDGAGSFRGGYRGRGYRGRGGSMRGGYAPRGRGSFRGNGARHAAYAQFSIDNRPRMVAITGADFSATEKDEALRHFLISNGEFESVESSAEKTTVLFPDRKTAEKFYFSLQGKELPGVSGNLELSWISTPLPPVPTAAAGASAAASPGKKLVIEAEGVGEDFGGMEDGEDEYTGAGESRDDEPRREVNMDYEMPDEEAW</sequence>
<dbReference type="Proteomes" id="UP001148737">
    <property type="component" value="Unassembled WGS sequence"/>
</dbReference>
<protein>
    <submittedName>
        <fullName evidence="1">Uncharacterized protein</fullName>
    </submittedName>
</protein>
<name>A0ACC1QW18_9HYPO</name>
<reference evidence="1" key="1">
    <citation type="submission" date="2022-07" db="EMBL/GenBank/DDBJ databases">
        <title>Genome Sequence of Lecanicillium saksenae.</title>
        <authorList>
            <person name="Buettner E."/>
        </authorList>
    </citation>
    <scope>NUCLEOTIDE SEQUENCE</scope>
    <source>
        <strain evidence="1">VT-O1</strain>
    </source>
</reference>
<gene>
    <name evidence="1" type="ORF">NLG97_g4238</name>
</gene>
<keyword evidence="2" id="KW-1185">Reference proteome</keyword>
<evidence type="ECO:0000313" key="2">
    <source>
        <dbReference type="Proteomes" id="UP001148737"/>
    </source>
</evidence>